<sequence>MAARRTIISEPIVTPRPIPTRSAVLNPVVDVLIGLGTEFVEFGEDCCVVDEEVLKVFVVGTEEGERVCVADDPGEEVNEAEIDGPDVESEEDKASTTEDPSEELACPADGVATAVPLCTAEHTLKAFCLAVGTASAPVQRPSRIPKLIQAPDNVPSLSPDVVVAEHKHSRVGFDEQVLSGNCCSTEDFRHGCAQAGRKADILVGRETEYAFWARIV</sequence>
<name>A0ABR4C5V1_9HELO</name>
<organism evidence="2 3">
    <name type="scientific">Oculimacula yallundae</name>
    <dbReference type="NCBI Taxonomy" id="86028"/>
    <lineage>
        <taxon>Eukaryota</taxon>
        <taxon>Fungi</taxon>
        <taxon>Dikarya</taxon>
        <taxon>Ascomycota</taxon>
        <taxon>Pezizomycotina</taxon>
        <taxon>Leotiomycetes</taxon>
        <taxon>Helotiales</taxon>
        <taxon>Ploettnerulaceae</taxon>
        <taxon>Oculimacula</taxon>
    </lineage>
</organism>
<evidence type="ECO:0000313" key="3">
    <source>
        <dbReference type="Proteomes" id="UP001595075"/>
    </source>
</evidence>
<dbReference type="EMBL" id="JAZHXI010000013">
    <property type="protein sequence ID" value="KAL2064639.1"/>
    <property type="molecule type" value="Genomic_DNA"/>
</dbReference>
<keyword evidence="3" id="KW-1185">Reference proteome</keyword>
<proteinExistence type="predicted"/>
<feature type="compositionally biased region" description="Acidic residues" evidence="1">
    <location>
        <begin position="72"/>
        <end position="91"/>
    </location>
</feature>
<dbReference type="Proteomes" id="UP001595075">
    <property type="component" value="Unassembled WGS sequence"/>
</dbReference>
<gene>
    <name evidence="2" type="ORF">VTL71DRAFT_3776</name>
</gene>
<evidence type="ECO:0000256" key="1">
    <source>
        <dbReference type="SAM" id="MobiDB-lite"/>
    </source>
</evidence>
<reference evidence="2 3" key="1">
    <citation type="journal article" date="2024" name="Commun. Biol.">
        <title>Comparative genomic analysis of thermophilic fungi reveals convergent evolutionary adaptations and gene losses.</title>
        <authorList>
            <person name="Steindorff A.S."/>
            <person name="Aguilar-Pontes M.V."/>
            <person name="Robinson A.J."/>
            <person name="Andreopoulos B."/>
            <person name="LaButti K."/>
            <person name="Kuo A."/>
            <person name="Mondo S."/>
            <person name="Riley R."/>
            <person name="Otillar R."/>
            <person name="Haridas S."/>
            <person name="Lipzen A."/>
            <person name="Grimwood J."/>
            <person name="Schmutz J."/>
            <person name="Clum A."/>
            <person name="Reid I.D."/>
            <person name="Moisan M.C."/>
            <person name="Butler G."/>
            <person name="Nguyen T.T.M."/>
            <person name="Dewar K."/>
            <person name="Conant G."/>
            <person name="Drula E."/>
            <person name="Henrissat B."/>
            <person name="Hansel C."/>
            <person name="Singer S."/>
            <person name="Hutchinson M.I."/>
            <person name="de Vries R.P."/>
            <person name="Natvig D.O."/>
            <person name="Powell A.J."/>
            <person name="Tsang A."/>
            <person name="Grigoriev I.V."/>
        </authorList>
    </citation>
    <scope>NUCLEOTIDE SEQUENCE [LARGE SCALE GENOMIC DNA]</scope>
    <source>
        <strain evidence="2 3">CBS 494.80</strain>
    </source>
</reference>
<accession>A0ABR4C5V1</accession>
<feature type="region of interest" description="Disordered" evidence="1">
    <location>
        <begin position="72"/>
        <end position="104"/>
    </location>
</feature>
<evidence type="ECO:0000313" key="2">
    <source>
        <dbReference type="EMBL" id="KAL2064639.1"/>
    </source>
</evidence>
<protein>
    <submittedName>
        <fullName evidence="2">Uncharacterized protein</fullName>
    </submittedName>
</protein>
<comment type="caution">
    <text evidence="2">The sequence shown here is derived from an EMBL/GenBank/DDBJ whole genome shotgun (WGS) entry which is preliminary data.</text>
</comment>